<evidence type="ECO:0000313" key="1">
    <source>
        <dbReference type="EMBL" id="KAG5539792.1"/>
    </source>
</evidence>
<evidence type="ECO:0008006" key="3">
    <source>
        <dbReference type="Google" id="ProtNLM"/>
    </source>
</evidence>
<evidence type="ECO:0000313" key="2">
    <source>
        <dbReference type="Proteomes" id="UP000823749"/>
    </source>
</evidence>
<comment type="caution">
    <text evidence="1">The sequence shown here is derived from an EMBL/GenBank/DDBJ whole genome shotgun (WGS) entry which is preliminary data.</text>
</comment>
<gene>
    <name evidence="1" type="ORF">RHGRI_020116</name>
</gene>
<dbReference type="EMBL" id="JACTNZ010000007">
    <property type="protein sequence ID" value="KAG5539792.1"/>
    <property type="molecule type" value="Genomic_DNA"/>
</dbReference>
<name>A0AAV6JJ43_9ERIC</name>
<dbReference type="AlphaFoldDB" id="A0AAV6JJ43"/>
<organism evidence="1 2">
    <name type="scientific">Rhododendron griersonianum</name>
    <dbReference type="NCBI Taxonomy" id="479676"/>
    <lineage>
        <taxon>Eukaryota</taxon>
        <taxon>Viridiplantae</taxon>
        <taxon>Streptophyta</taxon>
        <taxon>Embryophyta</taxon>
        <taxon>Tracheophyta</taxon>
        <taxon>Spermatophyta</taxon>
        <taxon>Magnoliopsida</taxon>
        <taxon>eudicotyledons</taxon>
        <taxon>Gunneridae</taxon>
        <taxon>Pentapetalae</taxon>
        <taxon>asterids</taxon>
        <taxon>Ericales</taxon>
        <taxon>Ericaceae</taxon>
        <taxon>Ericoideae</taxon>
        <taxon>Rhodoreae</taxon>
        <taxon>Rhododendron</taxon>
    </lineage>
</organism>
<reference evidence="1" key="1">
    <citation type="submission" date="2020-08" db="EMBL/GenBank/DDBJ databases">
        <title>Plant Genome Project.</title>
        <authorList>
            <person name="Zhang R.-G."/>
        </authorList>
    </citation>
    <scope>NUCLEOTIDE SEQUENCE</scope>
    <source>
        <strain evidence="1">WSP0</strain>
        <tissue evidence="1">Leaf</tissue>
    </source>
</reference>
<accession>A0AAV6JJ43</accession>
<keyword evidence="2" id="KW-1185">Reference proteome</keyword>
<proteinExistence type="predicted"/>
<protein>
    <recommendedName>
        <fullName evidence="3">Ribosomal protein L33</fullName>
    </recommendedName>
</protein>
<sequence length="50" mass="5818">MNNIHVNNDWTKTRRHEVKSKRVGSLLLLKCCHHREGASEKVTTCLRSMV</sequence>
<dbReference type="Proteomes" id="UP000823749">
    <property type="component" value="Chromosome 7"/>
</dbReference>